<keyword evidence="2" id="KW-0255">Endonuclease</keyword>
<evidence type="ECO:0000313" key="7">
    <source>
        <dbReference type="EMBL" id="OGD94029.1"/>
    </source>
</evidence>
<dbReference type="GO" id="GO:0004519">
    <property type="term" value="F:endonuclease activity"/>
    <property type="evidence" value="ECO:0007669"/>
    <property type="project" value="UniProtKB-KW"/>
</dbReference>
<evidence type="ECO:0000256" key="2">
    <source>
        <dbReference type="ARBA" id="ARBA00022759"/>
    </source>
</evidence>
<dbReference type="GO" id="GO:0016787">
    <property type="term" value="F:hydrolase activity"/>
    <property type="evidence" value="ECO:0007669"/>
    <property type="project" value="UniProtKB-KW"/>
</dbReference>
<keyword evidence="1" id="KW-0540">Nuclease</keyword>
<feature type="transmembrane region" description="Helical" evidence="5">
    <location>
        <begin position="54"/>
        <end position="75"/>
    </location>
</feature>
<keyword evidence="5" id="KW-0472">Membrane</keyword>
<keyword evidence="5" id="KW-0812">Transmembrane</keyword>
<feature type="transmembrane region" description="Helical" evidence="5">
    <location>
        <begin position="15"/>
        <end position="42"/>
    </location>
</feature>
<dbReference type="PROSITE" id="PS50830">
    <property type="entry name" value="TNASE_3"/>
    <property type="match status" value="1"/>
</dbReference>
<dbReference type="InterPro" id="IPR016071">
    <property type="entry name" value="Staphylococal_nuclease_OB-fold"/>
</dbReference>
<feature type="compositionally biased region" description="Polar residues" evidence="4">
    <location>
        <begin position="384"/>
        <end position="397"/>
    </location>
</feature>
<dbReference type="InterPro" id="IPR008613">
    <property type="entry name" value="Excalibur_Ca-bd_domain"/>
</dbReference>
<dbReference type="InterPro" id="IPR035437">
    <property type="entry name" value="SNase_OB-fold_sf"/>
</dbReference>
<dbReference type="Gene3D" id="2.60.40.10">
    <property type="entry name" value="Immunoglobulins"/>
    <property type="match status" value="1"/>
</dbReference>
<evidence type="ECO:0000313" key="8">
    <source>
        <dbReference type="Proteomes" id="UP000178336"/>
    </source>
</evidence>
<dbReference type="Proteomes" id="UP000178336">
    <property type="component" value="Unassembled WGS sequence"/>
</dbReference>
<feature type="region of interest" description="Disordered" evidence="4">
    <location>
        <begin position="337"/>
        <end position="367"/>
    </location>
</feature>
<protein>
    <recommendedName>
        <fullName evidence="6">TNase-like domain-containing protein</fullName>
    </recommendedName>
</protein>
<dbReference type="EMBL" id="MFBN01000053">
    <property type="protein sequence ID" value="OGD94029.1"/>
    <property type="molecule type" value="Genomic_DNA"/>
</dbReference>
<evidence type="ECO:0000256" key="5">
    <source>
        <dbReference type="SAM" id="Phobius"/>
    </source>
</evidence>
<dbReference type="Pfam" id="PF00565">
    <property type="entry name" value="SNase"/>
    <property type="match status" value="1"/>
</dbReference>
<dbReference type="SUPFAM" id="SSF50199">
    <property type="entry name" value="Staphylococcal nuclease"/>
    <property type="match status" value="1"/>
</dbReference>
<keyword evidence="3" id="KW-0378">Hydrolase</keyword>
<dbReference type="PANTHER" id="PTHR12302">
    <property type="entry name" value="EBNA2 BINDING PROTEIN P100"/>
    <property type="match status" value="1"/>
</dbReference>
<evidence type="ECO:0000256" key="1">
    <source>
        <dbReference type="ARBA" id="ARBA00022722"/>
    </source>
</evidence>
<dbReference type="PANTHER" id="PTHR12302:SF3">
    <property type="entry name" value="SERINE_THREONINE-PROTEIN KINASE 31"/>
    <property type="match status" value="1"/>
</dbReference>
<dbReference type="Pfam" id="PF05901">
    <property type="entry name" value="Excalibur"/>
    <property type="match status" value="1"/>
</dbReference>
<dbReference type="AlphaFoldDB" id="A0A1F5GQD6"/>
<dbReference type="Gene3D" id="2.40.50.90">
    <property type="match status" value="1"/>
</dbReference>
<dbReference type="SMART" id="SM00318">
    <property type="entry name" value="SNc"/>
    <property type="match status" value="1"/>
</dbReference>
<evidence type="ECO:0000256" key="4">
    <source>
        <dbReference type="SAM" id="MobiDB-lite"/>
    </source>
</evidence>
<keyword evidence="5" id="KW-1133">Transmembrane helix</keyword>
<dbReference type="Pfam" id="PF09136">
    <property type="entry name" value="Glucodextran_B"/>
    <property type="match status" value="1"/>
</dbReference>
<accession>A0A1F5GQD6</accession>
<name>A0A1F5GQD6_9BACT</name>
<organism evidence="7 8">
    <name type="scientific">Candidatus Curtissbacteria bacterium RIFCSPLOWO2_01_FULL_37_9</name>
    <dbReference type="NCBI Taxonomy" id="1797724"/>
    <lineage>
        <taxon>Bacteria</taxon>
        <taxon>Candidatus Curtissiibacteriota</taxon>
    </lineage>
</organism>
<gene>
    <name evidence="7" type="ORF">A3A48_03955</name>
</gene>
<sequence length="413" mass="45318">MDMKVIEKLKANKKLVVVIGLVIGIFLLPYLTIPGLILWWFYKKSKFSKKFKTIATTAVCGLFIVLMTLGIIAYAKDEVPHLSVTEPASTASIKAQQIAIKGTYDPTDRKVWVNGKEIAASNGSFETQYQLKEGENKIEVTAGNWKRARVNLIVTRELTDEELAARVTPTPSIMQETTPSDSTTSGNQQSVNRNLEDARVIKVVDGDTVTVSIGGKSETIRIIGINTPETVDPRKSVECFGQKASDKAREQLNGKAVQLEADATQGERDKYSRLLRFVWLDNGTVDFGAMMIQEGYAYEYTYSTPYSYQAKYKELQKEAEQGKRGLWADNACPVQTNTSTNVTSSTAPSNNPTTSSSGQTTTTYSGSGDKDCKDFMTHSEAQAYFNSKGGSPTNNVDNLDADHDGIACESLPS</sequence>
<evidence type="ECO:0000256" key="3">
    <source>
        <dbReference type="ARBA" id="ARBA00022801"/>
    </source>
</evidence>
<proteinExistence type="predicted"/>
<dbReference type="InterPro" id="IPR013783">
    <property type="entry name" value="Ig-like_fold"/>
</dbReference>
<feature type="domain" description="TNase-like" evidence="6">
    <location>
        <begin position="194"/>
        <end position="329"/>
    </location>
</feature>
<reference evidence="7 8" key="1">
    <citation type="journal article" date="2016" name="Nat. Commun.">
        <title>Thousands of microbial genomes shed light on interconnected biogeochemical processes in an aquifer system.</title>
        <authorList>
            <person name="Anantharaman K."/>
            <person name="Brown C.T."/>
            <person name="Hug L.A."/>
            <person name="Sharon I."/>
            <person name="Castelle C.J."/>
            <person name="Probst A.J."/>
            <person name="Thomas B.C."/>
            <person name="Singh A."/>
            <person name="Wilkins M.J."/>
            <person name="Karaoz U."/>
            <person name="Brodie E.L."/>
            <person name="Williams K.H."/>
            <person name="Hubbard S.S."/>
            <person name="Banfield J.F."/>
        </authorList>
    </citation>
    <scope>NUCLEOTIDE SEQUENCE [LARGE SCALE GENOMIC DNA]</scope>
</reference>
<evidence type="ECO:0000259" key="6">
    <source>
        <dbReference type="PROSITE" id="PS50830"/>
    </source>
</evidence>
<dbReference type="SMART" id="SM00894">
    <property type="entry name" value="Excalibur"/>
    <property type="match status" value="1"/>
</dbReference>
<dbReference type="STRING" id="1797724.A3A48_03955"/>
<comment type="caution">
    <text evidence="7">The sequence shown here is derived from an EMBL/GenBank/DDBJ whole genome shotgun (WGS) entry which is preliminary data.</text>
</comment>
<feature type="region of interest" description="Disordered" evidence="4">
    <location>
        <begin position="383"/>
        <end position="404"/>
    </location>
</feature>